<evidence type="ECO:0000256" key="1">
    <source>
        <dbReference type="ARBA" id="ARBA00006599"/>
    </source>
</evidence>
<comment type="caution">
    <text evidence="2">The sequence shown here is derived from an EMBL/GenBank/DDBJ whole genome shotgun (WGS) entry which is preliminary data.</text>
</comment>
<dbReference type="GO" id="GO:0016117">
    <property type="term" value="P:carotenoid biosynthetic process"/>
    <property type="evidence" value="ECO:0007669"/>
    <property type="project" value="InterPro"/>
</dbReference>
<dbReference type="InterPro" id="IPR010108">
    <property type="entry name" value="Lycopene_cyclase_b/e"/>
</dbReference>
<proteinExistence type="inferred from homology"/>
<evidence type="ECO:0000313" key="2">
    <source>
        <dbReference type="EMBL" id="KLE31911.1"/>
    </source>
</evidence>
<dbReference type="GO" id="GO:0016705">
    <property type="term" value="F:oxidoreductase activity, acting on paired donors, with incorporation or reduction of molecular oxygen"/>
    <property type="evidence" value="ECO:0007669"/>
    <property type="project" value="InterPro"/>
</dbReference>
<evidence type="ECO:0000313" key="3">
    <source>
        <dbReference type="Proteomes" id="UP000053070"/>
    </source>
</evidence>
<dbReference type="Proteomes" id="UP000053070">
    <property type="component" value="Unassembled WGS sequence"/>
</dbReference>
<dbReference type="STRING" id="502682.BMF35_a1138"/>
<dbReference type="Pfam" id="PF05834">
    <property type="entry name" value="Lycopene_cycl"/>
    <property type="match status" value="1"/>
</dbReference>
<dbReference type="GO" id="GO:0045436">
    <property type="term" value="F:lycopene beta cyclase activity"/>
    <property type="evidence" value="ECO:0007669"/>
    <property type="project" value="InterPro"/>
</dbReference>
<dbReference type="KEGG" id="egn:BMF35_a1138"/>
<dbReference type="SUPFAM" id="SSF51905">
    <property type="entry name" value="FAD/NAD(P)-binding domain"/>
    <property type="match status" value="1"/>
</dbReference>
<name>A0A0G9MMF0_9SPHN</name>
<gene>
    <name evidence="2" type="ORF">AAW01_10700</name>
</gene>
<dbReference type="RefSeq" id="WP_047007262.1">
    <property type="nucleotide sequence ID" value="NZ_CP018097.1"/>
</dbReference>
<dbReference type="OrthoDB" id="5793379at2"/>
<accession>A0A0G9MMF0</accession>
<dbReference type="Gene3D" id="3.50.50.60">
    <property type="entry name" value="FAD/NAD(P)-binding domain"/>
    <property type="match status" value="1"/>
</dbReference>
<dbReference type="NCBIfam" id="TIGR01789">
    <property type="entry name" value="lycopene_cycl"/>
    <property type="match status" value="1"/>
</dbReference>
<sequence>MTGRTCDIAIVGGGLSGGLIALALARHRPDITVRLIEAGPAIGGNHRWSWFASDLSPDGTSLMEGFRKAKWDDGYHVRFPGYRRKLRGAYRSLASEDFAARLQRELADDAILTGAEVAKLDAGSVTLRDGAIITARTVIDCRGFATTGDLTGGWQVFMGRHLRTAEPHGIARPVIMDAAVDQLAPSGNGGAYRFVYVLPLGAHDLFIEDTYYADKPTLDRSALSGRIDQYCHAIGIKGEPVGFETGVLPVITGGDFGAYTEAHRTPGVVLAGARAGLVHPLTSYTLPIAVRVALSIAEDADLPGEQLAAKIEAEARRHWKRMGFYRLLGTMLFGAADPAQRYRIFSRFYRLREGLIERFYAGTSRFTDKLRVLAGKPPVPVRRAISAILSESPPLLDPTRKTPQ</sequence>
<keyword evidence="3" id="KW-1185">Reference proteome</keyword>
<reference evidence="2 3" key="1">
    <citation type="submission" date="2015-04" db="EMBL/GenBank/DDBJ databases">
        <title>The draft genome sequence of Erythrobacr gangjinensis K7-2.</title>
        <authorList>
            <person name="Zhuang L."/>
            <person name="Liu Y."/>
            <person name="Shao Z."/>
        </authorList>
    </citation>
    <scope>NUCLEOTIDE SEQUENCE [LARGE SCALE GENOMIC DNA]</scope>
    <source>
        <strain evidence="2 3">K7-2</strain>
    </source>
</reference>
<organism evidence="2 3">
    <name type="scientific">Aurantiacibacter gangjinensis</name>
    <dbReference type="NCBI Taxonomy" id="502682"/>
    <lineage>
        <taxon>Bacteria</taxon>
        <taxon>Pseudomonadati</taxon>
        <taxon>Pseudomonadota</taxon>
        <taxon>Alphaproteobacteria</taxon>
        <taxon>Sphingomonadales</taxon>
        <taxon>Erythrobacteraceae</taxon>
        <taxon>Aurantiacibacter</taxon>
    </lineage>
</organism>
<dbReference type="AlphaFoldDB" id="A0A0G9MMF0"/>
<protein>
    <submittedName>
        <fullName evidence="2">Uncharacterized protein</fullName>
    </submittedName>
</protein>
<dbReference type="InterPro" id="IPR008461">
    <property type="entry name" value="CrtY"/>
</dbReference>
<dbReference type="NCBIfam" id="TIGR01790">
    <property type="entry name" value="carotene-cycl"/>
    <property type="match status" value="1"/>
</dbReference>
<dbReference type="EMBL" id="LBHC01000002">
    <property type="protein sequence ID" value="KLE31911.1"/>
    <property type="molecule type" value="Genomic_DNA"/>
</dbReference>
<dbReference type="InterPro" id="IPR036188">
    <property type="entry name" value="FAD/NAD-bd_sf"/>
</dbReference>
<comment type="similarity">
    <text evidence="1">Belongs to the lycopene cyclase family.</text>
</comment>
<dbReference type="PATRIC" id="fig|502682.8.peg.2176"/>